<protein>
    <submittedName>
        <fullName evidence="6">Kiwellin-like</fullName>
    </submittedName>
</protein>
<feature type="region of interest" description="Disordered" evidence="4">
    <location>
        <begin position="14"/>
        <end position="51"/>
    </location>
</feature>
<dbReference type="InterPro" id="IPR039271">
    <property type="entry name" value="Kiwellin-like"/>
</dbReference>
<accession>A0ABM3HB18</accession>
<evidence type="ECO:0000256" key="3">
    <source>
        <dbReference type="ARBA" id="ARBA00022729"/>
    </source>
</evidence>
<feature type="compositionally biased region" description="Pro residues" evidence="4">
    <location>
        <begin position="24"/>
        <end position="40"/>
    </location>
</feature>
<reference evidence="5" key="1">
    <citation type="submission" date="2025-05" db="UniProtKB">
        <authorList>
            <consortium name="RefSeq"/>
        </authorList>
    </citation>
    <scope>NUCLEOTIDE SEQUENCE [LARGE SCALE GENOMIC DNA]</scope>
</reference>
<dbReference type="GeneID" id="125314768"/>
<feature type="region of interest" description="Disordered" evidence="4">
    <location>
        <begin position="75"/>
        <end position="95"/>
    </location>
</feature>
<dbReference type="PANTHER" id="PTHR33191">
    <property type="entry name" value="RIPENING-RELATED PROTEIN 2-RELATED"/>
    <property type="match status" value="1"/>
</dbReference>
<organism evidence="5 6">
    <name type="scientific">Rhodamnia argentea</name>
    <dbReference type="NCBI Taxonomy" id="178133"/>
    <lineage>
        <taxon>Eukaryota</taxon>
        <taxon>Viridiplantae</taxon>
        <taxon>Streptophyta</taxon>
        <taxon>Embryophyta</taxon>
        <taxon>Tracheophyta</taxon>
        <taxon>Spermatophyta</taxon>
        <taxon>Magnoliopsida</taxon>
        <taxon>eudicotyledons</taxon>
        <taxon>Gunneridae</taxon>
        <taxon>Pentapetalae</taxon>
        <taxon>rosids</taxon>
        <taxon>malvids</taxon>
        <taxon>Myrtales</taxon>
        <taxon>Myrtaceae</taxon>
        <taxon>Myrtoideae</taxon>
        <taxon>Myrteae</taxon>
        <taxon>Australasian group</taxon>
        <taxon>Rhodamnia</taxon>
    </lineage>
</organism>
<dbReference type="PANTHER" id="PTHR33191:SF9">
    <property type="entry name" value="RIPENING-RELATED PROTEIN 2-RELATED"/>
    <property type="match status" value="1"/>
</dbReference>
<evidence type="ECO:0000313" key="6">
    <source>
        <dbReference type="RefSeq" id="XP_048133792.1"/>
    </source>
</evidence>
<sequence length="157" mass="16418">MGNAMTILTWALAYAPPEGGRPPSTVPPPPSSIRSPPPPSSGGCQSSGPLVFGGVSYPEQSCSPPIASSTSIILTDNDFSQGGDGGAPSESDNMYHQNSKLMIDRVAKEVVDECDSINGCDAKHFYQPPRQNNIVDGSDAVWSALGLDNIRKGAKKT</sequence>
<dbReference type="RefSeq" id="XP_048133792.1">
    <property type="nucleotide sequence ID" value="XM_048277835.1"/>
</dbReference>
<comment type="subcellular location">
    <subcellularLocation>
        <location evidence="1">Secreted</location>
    </subcellularLocation>
</comment>
<dbReference type="Proteomes" id="UP000827889">
    <property type="component" value="Chromosome 1"/>
</dbReference>
<evidence type="ECO:0000256" key="1">
    <source>
        <dbReference type="ARBA" id="ARBA00004613"/>
    </source>
</evidence>
<keyword evidence="5" id="KW-1185">Reference proteome</keyword>
<name>A0ABM3HB18_9MYRT</name>
<keyword evidence="3" id="KW-0732">Signal</keyword>
<keyword evidence="2" id="KW-0964">Secreted</keyword>
<evidence type="ECO:0000313" key="5">
    <source>
        <dbReference type="Proteomes" id="UP000827889"/>
    </source>
</evidence>
<evidence type="ECO:0000256" key="2">
    <source>
        <dbReference type="ARBA" id="ARBA00022525"/>
    </source>
</evidence>
<evidence type="ECO:0000256" key="4">
    <source>
        <dbReference type="SAM" id="MobiDB-lite"/>
    </source>
</evidence>
<proteinExistence type="predicted"/>
<gene>
    <name evidence="6" type="primary">LOC125314768</name>
</gene>
<reference evidence="6" key="2">
    <citation type="submission" date="2025-08" db="UniProtKB">
        <authorList>
            <consortium name="RefSeq"/>
        </authorList>
    </citation>
    <scope>IDENTIFICATION</scope>
    <source>
        <tissue evidence="6">Leaf</tissue>
    </source>
</reference>
<dbReference type="Pfam" id="PF24300">
    <property type="entry name" value="KWL1"/>
    <property type="match status" value="2"/>
</dbReference>